<evidence type="ECO:0000313" key="3">
    <source>
        <dbReference type="Proteomes" id="UP000695562"/>
    </source>
</evidence>
<protein>
    <submittedName>
        <fullName evidence="2">Uncharacterized protein</fullName>
    </submittedName>
</protein>
<proteinExistence type="predicted"/>
<organism evidence="2 3">
    <name type="scientific">Polysphondylium violaceum</name>
    <dbReference type="NCBI Taxonomy" id="133409"/>
    <lineage>
        <taxon>Eukaryota</taxon>
        <taxon>Amoebozoa</taxon>
        <taxon>Evosea</taxon>
        <taxon>Eumycetozoa</taxon>
        <taxon>Dictyostelia</taxon>
        <taxon>Dictyosteliales</taxon>
        <taxon>Dictyosteliaceae</taxon>
        <taxon>Polysphondylium</taxon>
    </lineage>
</organism>
<keyword evidence="1" id="KW-0472">Membrane</keyword>
<keyword evidence="1" id="KW-0812">Transmembrane</keyword>
<name>A0A8J4UZM2_9MYCE</name>
<accession>A0A8J4UZM2</accession>
<dbReference type="EMBL" id="AJWJ01000214">
    <property type="protein sequence ID" value="KAF2073288.1"/>
    <property type="molecule type" value="Genomic_DNA"/>
</dbReference>
<feature type="transmembrane region" description="Helical" evidence="1">
    <location>
        <begin position="37"/>
        <end position="54"/>
    </location>
</feature>
<dbReference type="Proteomes" id="UP000695562">
    <property type="component" value="Unassembled WGS sequence"/>
</dbReference>
<keyword evidence="1" id="KW-1133">Transmembrane helix</keyword>
<comment type="caution">
    <text evidence="2">The sequence shown here is derived from an EMBL/GenBank/DDBJ whole genome shotgun (WGS) entry which is preliminary data.</text>
</comment>
<evidence type="ECO:0000256" key="1">
    <source>
        <dbReference type="SAM" id="Phobius"/>
    </source>
</evidence>
<keyword evidence="3" id="KW-1185">Reference proteome</keyword>
<dbReference type="AlphaFoldDB" id="A0A8J4UZM2"/>
<reference evidence="2" key="1">
    <citation type="submission" date="2020-01" db="EMBL/GenBank/DDBJ databases">
        <title>Development of genomics and gene disruption for Polysphondylium violaceum indicates a role for the polyketide synthase stlB in stalk morphogenesis.</title>
        <authorList>
            <person name="Narita B."/>
            <person name="Kawabe Y."/>
            <person name="Kin K."/>
            <person name="Saito T."/>
            <person name="Gibbs R."/>
            <person name="Kuspa A."/>
            <person name="Muzny D."/>
            <person name="Queller D."/>
            <person name="Richards S."/>
            <person name="Strassman J."/>
            <person name="Sucgang R."/>
            <person name="Worley K."/>
            <person name="Schaap P."/>
        </authorList>
    </citation>
    <scope>NUCLEOTIDE SEQUENCE</scope>
    <source>
        <strain evidence="2">QSvi11</strain>
    </source>
</reference>
<evidence type="ECO:0000313" key="2">
    <source>
        <dbReference type="EMBL" id="KAF2073288.1"/>
    </source>
</evidence>
<gene>
    <name evidence="2" type="ORF">CYY_005387</name>
</gene>
<sequence length="69" mass="7488">MGEGNTNINKGNGTQYNINGDFVQGNGGIFKIKDSPLTIISGLVLISSLFYVAYKYPEEIKSFIGIKAK</sequence>